<evidence type="ECO:0000313" key="1">
    <source>
        <dbReference type="EMBL" id="PZN78043.1"/>
    </source>
</evidence>
<comment type="caution">
    <text evidence="1">The sequence shown here is derived from an EMBL/GenBank/DDBJ whole genome shotgun (WGS) entry which is preliminary data.</text>
</comment>
<accession>A0A2W4R3H9</accession>
<sequence>MASTDRYASVLVALLEMVKQRGLEDSGSDVAEFCNQLTEEAIAQATAWDIPLEDIGLGGIDPVDMLRRKAA</sequence>
<proteinExistence type="predicted"/>
<dbReference type="EMBL" id="QJPH01000325">
    <property type="protein sequence ID" value="PZN78043.1"/>
    <property type="molecule type" value="Genomic_DNA"/>
</dbReference>
<protein>
    <submittedName>
        <fullName evidence="1">Uncharacterized protein</fullName>
    </submittedName>
</protein>
<dbReference type="AlphaFoldDB" id="A0A2W4R3H9"/>
<reference evidence="1 2" key="1">
    <citation type="journal article" date="2018" name="Aquat. Microb. Ecol.">
        <title>Gammaproteobacterial methanotrophs dominate.</title>
        <authorList>
            <person name="Rissanen A.J."/>
            <person name="Saarenheimo J."/>
            <person name="Tiirola M."/>
            <person name="Peura S."/>
            <person name="Aalto S.L."/>
            <person name="Karvinen A."/>
            <person name="Nykanen H."/>
        </authorList>
    </citation>
    <scope>NUCLEOTIDE SEQUENCE [LARGE SCALE GENOMIC DNA]</scope>
    <source>
        <strain evidence="1">AMbin10</strain>
    </source>
</reference>
<organism evidence="1 2">
    <name type="scientific">Candidatus Methylumidiphilus alinenensis</name>
    <dbReference type="NCBI Taxonomy" id="2202197"/>
    <lineage>
        <taxon>Bacteria</taxon>
        <taxon>Pseudomonadati</taxon>
        <taxon>Pseudomonadota</taxon>
        <taxon>Gammaproteobacteria</taxon>
        <taxon>Methylococcales</taxon>
        <taxon>Candidatus Methylumidiphilus</taxon>
    </lineage>
</organism>
<name>A0A2W4R3H9_9GAMM</name>
<gene>
    <name evidence="1" type="ORF">DM484_13505</name>
</gene>
<evidence type="ECO:0000313" key="2">
    <source>
        <dbReference type="Proteomes" id="UP000249396"/>
    </source>
</evidence>
<dbReference type="Proteomes" id="UP000249396">
    <property type="component" value="Unassembled WGS sequence"/>
</dbReference>